<gene>
    <name evidence="1" type="ORF">GCM10009037_06800</name>
</gene>
<keyword evidence="2" id="KW-1185">Reference proteome</keyword>
<dbReference type="AlphaFoldDB" id="A0A830EZP5"/>
<evidence type="ECO:0000313" key="2">
    <source>
        <dbReference type="Proteomes" id="UP000628840"/>
    </source>
</evidence>
<reference evidence="1 2" key="1">
    <citation type="journal article" date="2019" name="Int. J. Syst. Evol. Microbiol.">
        <title>The Global Catalogue of Microorganisms (GCM) 10K type strain sequencing project: providing services to taxonomists for standard genome sequencing and annotation.</title>
        <authorList>
            <consortium name="The Broad Institute Genomics Platform"/>
            <consortium name="The Broad Institute Genome Sequencing Center for Infectious Disease"/>
            <person name="Wu L."/>
            <person name="Ma J."/>
        </authorList>
    </citation>
    <scope>NUCLEOTIDE SEQUENCE [LARGE SCALE GENOMIC DNA]</scope>
    <source>
        <strain evidence="1 2">JCM 19585</strain>
    </source>
</reference>
<dbReference type="EMBL" id="BMPF01000001">
    <property type="protein sequence ID" value="GGL25816.1"/>
    <property type="molecule type" value="Genomic_DNA"/>
</dbReference>
<evidence type="ECO:0000313" key="1">
    <source>
        <dbReference type="EMBL" id="GGL25816.1"/>
    </source>
</evidence>
<protein>
    <submittedName>
        <fullName evidence="1">Uncharacterized protein</fullName>
    </submittedName>
</protein>
<name>A0A830EZP5_9EURY</name>
<accession>A0A830EZP5</accession>
<sequence length="277" mass="31030">MPMDQFITKKQIGKESQNDEETVLELYELADELIESLEEGYREGRLDGMNISDTVDGQGSLLINQFDMMDYLCKLARQSELEICYSSDLSVLSGHISLLRTAIDVLAINNPDVEGLGILEYFGVEEENHSRLDISVDGGNDLLAFYTLSEELLKGHCERLVVQELIGPAEGERESTTKWVNSSLSHDQRCQLLRYSGVLSDETAGEIHRLSQIRNVLVHQLDGRLFLDSNQLAESEQLASDMVFSTLELVGHLGYETGNPFPVGFLMERFVPEGYTG</sequence>
<proteinExistence type="predicted"/>
<comment type="caution">
    <text evidence="1">The sequence shown here is derived from an EMBL/GenBank/DDBJ whole genome shotgun (WGS) entry which is preliminary data.</text>
</comment>
<organism evidence="1 2">
    <name type="scientific">Halarchaeum grantii</name>
    <dbReference type="NCBI Taxonomy" id="1193105"/>
    <lineage>
        <taxon>Archaea</taxon>
        <taxon>Methanobacteriati</taxon>
        <taxon>Methanobacteriota</taxon>
        <taxon>Stenosarchaea group</taxon>
        <taxon>Halobacteria</taxon>
        <taxon>Halobacteriales</taxon>
        <taxon>Halobacteriaceae</taxon>
    </lineage>
</organism>
<dbReference type="Proteomes" id="UP000628840">
    <property type="component" value="Unassembled WGS sequence"/>
</dbReference>